<name>A0A481NNQ9_9POXV</name>
<dbReference type="Pfam" id="PF03003">
    <property type="entry name" value="Pox_G9-A16"/>
    <property type="match status" value="1"/>
</dbReference>
<accession>A0A481NNQ9</accession>
<organism evidence="2 3">
    <name type="scientific">Myxoma virus</name>
    <dbReference type="NCBI Taxonomy" id="10273"/>
    <lineage>
        <taxon>Viruses</taxon>
        <taxon>Varidnaviria</taxon>
        <taxon>Bamfordvirae</taxon>
        <taxon>Nucleocytoviricota</taxon>
        <taxon>Pokkesviricetes</taxon>
        <taxon>Chitovirales</taxon>
        <taxon>Poxviridae</taxon>
        <taxon>Chordopoxvirinae</taxon>
        <taxon>Leporipoxvirus</taxon>
        <taxon>Leporipoxvirus myxoma</taxon>
    </lineage>
</organism>
<protein>
    <submittedName>
        <fullName evidence="2">M54R</fullName>
    </submittedName>
</protein>
<dbReference type="InterPro" id="IPR004251">
    <property type="entry name" value="Pox_virus_G9/A16"/>
</dbReference>
<sequence>MGASFVVPENVKRTPPKHNTSEMALNVDHMYELISILNKGEELYLGKLTKEKKAVLEQRFPEFKFVESGPGSLFKAVRVSYKNDINYCCKDLQIHGYWIDKNGDISLFYRPNTVLNSCEPNMQSSGVCDTFMFKRCEDRLDTNACHDWISSMLNREDDIGARFVNNFVEKCSRDASTPLCETFLHNLRAKNTQPYDNLIDYLLMAQKDDFKSKYMRCSFPTKEKKEESLKYSETRECWDPECANANVNFLLTENYRNLGLCTINRCNVDINHLNITPRSKLRMTCGTEALYSPLPVNKEKVIKHNVDNSFQLHVYEITILFVLVIWILIVAI</sequence>
<feature type="transmembrane region" description="Helical" evidence="1">
    <location>
        <begin position="312"/>
        <end position="331"/>
    </location>
</feature>
<evidence type="ECO:0000313" key="2">
    <source>
        <dbReference type="EMBL" id="QAV42310.1"/>
    </source>
</evidence>
<dbReference type="EMBL" id="MK388140">
    <property type="protein sequence ID" value="QAV42310.1"/>
    <property type="molecule type" value="Genomic_DNA"/>
</dbReference>
<proteinExistence type="predicted"/>
<gene>
    <name evidence="2" type="primary">m054R</name>
</gene>
<keyword evidence="1" id="KW-0812">Transmembrane</keyword>
<keyword evidence="1" id="KW-0472">Membrane</keyword>
<dbReference type="Proteomes" id="UP000293298">
    <property type="component" value="Segment"/>
</dbReference>
<evidence type="ECO:0000313" key="3">
    <source>
        <dbReference type="Proteomes" id="UP000293298"/>
    </source>
</evidence>
<evidence type="ECO:0000256" key="1">
    <source>
        <dbReference type="SAM" id="Phobius"/>
    </source>
</evidence>
<reference evidence="2 3" key="1">
    <citation type="journal article" date="2019" name="J. Virol.">
        <title>Punctuated evolution of myxoma virus: rapid and disjunct evolution of a recent viral lineage in Australia.</title>
        <authorList>
            <person name="Eden J.-S."/>
            <person name="Kerr P.J."/>
            <person name="Holmes E.C."/>
        </authorList>
    </citation>
    <scope>NUCLEOTIDE SEQUENCE [LARGE SCALE GENOMIC DNA]</scope>
    <source>
        <strain evidence="2">Aust/SA/Brooklyn Park/05-2016</strain>
    </source>
</reference>
<keyword evidence="1" id="KW-1133">Transmembrane helix</keyword>